<evidence type="ECO:0000256" key="5">
    <source>
        <dbReference type="ARBA" id="ARBA00022801"/>
    </source>
</evidence>
<dbReference type="CDD" id="cd04059">
    <property type="entry name" value="Peptidases_S8_Protein_convertases_Kexins_Furin-like"/>
    <property type="match status" value="1"/>
</dbReference>
<dbReference type="InterPro" id="IPR022398">
    <property type="entry name" value="Peptidase_S8_His-AS"/>
</dbReference>
<dbReference type="Pfam" id="PF00082">
    <property type="entry name" value="Peptidase_S8"/>
    <property type="match status" value="1"/>
</dbReference>
<dbReference type="Pfam" id="PF01483">
    <property type="entry name" value="P_proprotein"/>
    <property type="match status" value="1"/>
</dbReference>
<keyword evidence="9" id="KW-0325">Glycoprotein</keyword>
<protein>
    <recommendedName>
        <fullName evidence="12">P/Homo B domain-containing protein</fullName>
    </recommendedName>
</protein>
<keyword evidence="7" id="KW-0865">Zymogen</keyword>
<evidence type="ECO:0000256" key="9">
    <source>
        <dbReference type="ARBA" id="ARBA00023180"/>
    </source>
</evidence>
<accession>A0AAE0SEE4</accession>
<feature type="region of interest" description="Disordered" evidence="11">
    <location>
        <begin position="478"/>
        <end position="505"/>
    </location>
</feature>
<dbReference type="InterPro" id="IPR015500">
    <property type="entry name" value="Peptidase_S8_subtilisin-rel"/>
</dbReference>
<dbReference type="FunFam" id="3.40.50.200:FF:000021">
    <property type="entry name" value="Proprotein convertase subtilisin/kexin type 5a"/>
    <property type="match status" value="1"/>
</dbReference>
<dbReference type="PROSITE" id="PS51829">
    <property type="entry name" value="P_HOMO_B"/>
    <property type="match status" value="1"/>
</dbReference>
<dbReference type="AlphaFoldDB" id="A0AAE0SEE4"/>
<dbReference type="SUPFAM" id="SSF52743">
    <property type="entry name" value="Subtilisin-like"/>
    <property type="match status" value="1"/>
</dbReference>
<dbReference type="PANTHER" id="PTHR42884">
    <property type="entry name" value="PROPROTEIN CONVERTASE SUBTILISIN/KEXIN-RELATED"/>
    <property type="match status" value="1"/>
</dbReference>
<dbReference type="PROSITE" id="PS00137">
    <property type="entry name" value="SUBTILASE_HIS"/>
    <property type="match status" value="1"/>
</dbReference>
<reference evidence="13" key="3">
    <citation type="submission" date="2023-05" db="EMBL/GenBank/DDBJ databases">
        <authorList>
            <person name="Smith C.H."/>
        </authorList>
    </citation>
    <scope>NUCLEOTIDE SEQUENCE</scope>
    <source>
        <strain evidence="13">CHS0354</strain>
        <tissue evidence="13">Mantle</tissue>
    </source>
</reference>
<dbReference type="Gene3D" id="2.60.120.260">
    <property type="entry name" value="Galactose-binding domain-like"/>
    <property type="match status" value="1"/>
</dbReference>
<keyword evidence="5" id="KW-0378">Hydrolase</keyword>
<reference evidence="13" key="1">
    <citation type="journal article" date="2021" name="Genome Biol. Evol.">
        <title>A High-Quality Reference Genome for a Parasitic Bivalve with Doubly Uniparental Inheritance (Bivalvia: Unionida).</title>
        <authorList>
            <person name="Smith C.H."/>
        </authorList>
    </citation>
    <scope>NUCLEOTIDE SEQUENCE</scope>
    <source>
        <strain evidence="13">CHS0354</strain>
    </source>
</reference>
<evidence type="ECO:0000256" key="11">
    <source>
        <dbReference type="SAM" id="MobiDB-lite"/>
    </source>
</evidence>
<keyword evidence="14" id="KW-1185">Reference proteome</keyword>
<dbReference type="Proteomes" id="UP001195483">
    <property type="component" value="Unassembled WGS sequence"/>
</dbReference>
<keyword evidence="2" id="KW-0645">Protease</keyword>
<evidence type="ECO:0000256" key="3">
    <source>
        <dbReference type="ARBA" id="ARBA00022685"/>
    </source>
</evidence>
<feature type="compositionally biased region" description="Polar residues" evidence="11">
    <location>
        <begin position="490"/>
        <end position="503"/>
    </location>
</feature>
<dbReference type="InterPro" id="IPR036852">
    <property type="entry name" value="Peptidase_S8/S53_dom_sf"/>
</dbReference>
<dbReference type="InterPro" id="IPR034182">
    <property type="entry name" value="Kexin/furin"/>
</dbReference>
<evidence type="ECO:0000256" key="8">
    <source>
        <dbReference type="ARBA" id="ARBA00023157"/>
    </source>
</evidence>
<dbReference type="Gene3D" id="3.40.50.200">
    <property type="entry name" value="Peptidase S8/S53 domain"/>
    <property type="match status" value="1"/>
</dbReference>
<dbReference type="GO" id="GO:0004252">
    <property type="term" value="F:serine-type endopeptidase activity"/>
    <property type="evidence" value="ECO:0007669"/>
    <property type="project" value="InterPro"/>
</dbReference>
<evidence type="ECO:0000256" key="10">
    <source>
        <dbReference type="PROSITE-ProRule" id="PRU01240"/>
    </source>
</evidence>
<feature type="domain" description="P/Homo B" evidence="12">
    <location>
        <begin position="285"/>
        <end position="442"/>
    </location>
</feature>
<dbReference type="SUPFAM" id="SSF49785">
    <property type="entry name" value="Galactose-binding domain-like"/>
    <property type="match status" value="1"/>
</dbReference>
<proteinExistence type="inferred from homology"/>
<dbReference type="FunFam" id="2.60.120.260:FF:000006">
    <property type="entry name" value="Proprotein convertase subtilisin/kexin type 5"/>
    <property type="match status" value="1"/>
</dbReference>
<dbReference type="PROSITE" id="PS51892">
    <property type="entry name" value="SUBTILASE"/>
    <property type="match status" value="1"/>
</dbReference>
<keyword evidence="3" id="KW-0165">Cleavage on pair of basic residues</keyword>
<reference evidence="13" key="2">
    <citation type="journal article" date="2021" name="Genome Biol. Evol.">
        <title>Developing a high-quality reference genome for a parasitic bivalve with doubly uniparental inheritance (Bivalvia: Unionida).</title>
        <authorList>
            <person name="Smith C.H."/>
        </authorList>
    </citation>
    <scope>NUCLEOTIDE SEQUENCE</scope>
    <source>
        <strain evidence="13">CHS0354</strain>
        <tissue evidence="13">Mantle</tissue>
    </source>
</reference>
<comment type="similarity">
    <text evidence="1">Belongs to the peptidase S8 family. Furin subfamily.</text>
</comment>
<organism evidence="13 14">
    <name type="scientific">Potamilus streckersoni</name>
    <dbReference type="NCBI Taxonomy" id="2493646"/>
    <lineage>
        <taxon>Eukaryota</taxon>
        <taxon>Metazoa</taxon>
        <taxon>Spiralia</taxon>
        <taxon>Lophotrochozoa</taxon>
        <taxon>Mollusca</taxon>
        <taxon>Bivalvia</taxon>
        <taxon>Autobranchia</taxon>
        <taxon>Heteroconchia</taxon>
        <taxon>Palaeoheterodonta</taxon>
        <taxon>Unionida</taxon>
        <taxon>Unionoidea</taxon>
        <taxon>Unionidae</taxon>
        <taxon>Ambleminae</taxon>
        <taxon>Lampsilini</taxon>
        <taxon>Potamilus</taxon>
    </lineage>
</organism>
<dbReference type="EMBL" id="JAEAOA010002128">
    <property type="protein sequence ID" value="KAK3590527.1"/>
    <property type="molecule type" value="Genomic_DNA"/>
</dbReference>
<dbReference type="PANTHER" id="PTHR42884:SF23">
    <property type="entry name" value="FURIN-LIKE PROTEASE 2"/>
    <property type="match status" value="1"/>
</dbReference>
<dbReference type="InterPro" id="IPR000209">
    <property type="entry name" value="Peptidase_S8/S53_dom"/>
</dbReference>
<evidence type="ECO:0000313" key="14">
    <source>
        <dbReference type="Proteomes" id="UP001195483"/>
    </source>
</evidence>
<evidence type="ECO:0000259" key="12">
    <source>
        <dbReference type="PROSITE" id="PS51829"/>
    </source>
</evidence>
<gene>
    <name evidence="13" type="ORF">CHS0354_036349</name>
</gene>
<dbReference type="PRINTS" id="PR00723">
    <property type="entry name" value="SUBTILISIN"/>
</dbReference>
<feature type="non-terminal residue" evidence="13">
    <location>
        <position position="532"/>
    </location>
</feature>
<dbReference type="GO" id="GO:0016485">
    <property type="term" value="P:protein processing"/>
    <property type="evidence" value="ECO:0007669"/>
    <property type="project" value="TreeGrafter"/>
</dbReference>
<evidence type="ECO:0000256" key="2">
    <source>
        <dbReference type="ARBA" id="ARBA00022670"/>
    </source>
</evidence>
<dbReference type="InterPro" id="IPR008979">
    <property type="entry name" value="Galactose-bd-like_sf"/>
</dbReference>
<keyword evidence="8" id="KW-1015">Disulfide bond</keyword>
<dbReference type="GO" id="GO:0000139">
    <property type="term" value="C:Golgi membrane"/>
    <property type="evidence" value="ECO:0007669"/>
    <property type="project" value="TreeGrafter"/>
</dbReference>
<keyword evidence="6" id="KW-0720">Serine protease</keyword>
<sequence>HSHPDLRKNYDPEASADFNDETDVLNDPMPNIYDFSKGHGTRCAGVIAAECDNNVCGCGIAYNARIGGIRLLDGNVTGLMEAKALLYQNQYIDIASASWGPSDDGKTMEAPTKAVANALAKGVTEGRKGLGTIFVWATGNGGSEGDSCGADGFVGSIESISIGSVTDHGQKPFFMETCSSTMAVVPTGGTNVDVVTTDINGNCIKNFHGTSSAAPLAAGCIALVLEANQNLTWRDVQHIVVRAAKVQRLDASWTINGAGFHFSDVFGFGLMDCGKMVKLAQNWTNVPTQHFCKTDPRHADVKLDAGNCVSSTIDFDSCYGEQTLRITSLEHVQAYVKVKADKRGNIELYLTSPSGTRAQLLSRRYADTSDEGIDFVFMSVHTWGENPRGKWKLEVCHQKAGTRMNTVHDIRNLLRSLQDRTTNEESGRIISWELRAFGYDDGKSQRATQHGHIASENELLNIMFKETQQSKRLHLIRGTKRNDHEMDSRANINSQGQSKNYFESSKHPYLDDLSEILHSSEYSENEHVRALA</sequence>
<dbReference type="PROSITE" id="PS00138">
    <property type="entry name" value="SUBTILASE_SER"/>
    <property type="match status" value="1"/>
</dbReference>
<evidence type="ECO:0000313" key="13">
    <source>
        <dbReference type="EMBL" id="KAK3590527.1"/>
    </source>
</evidence>
<keyword evidence="4" id="KW-0732">Signal</keyword>
<name>A0AAE0SEE4_9BIVA</name>
<evidence type="ECO:0000256" key="7">
    <source>
        <dbReference type="ARBA" id="ARBA00023145"/>
    </source>
</evidence>
<feature type="compositionally biased region" description="Basic and acidic residues" evidence="11">
    <location>
        <begin position="1"/>
        <end position="11"/>
    </location>
</feature>
<comment type="caution">
    <text evidence="13">The sequence shown here is derived from an EMBL/GenBank/DDBJ whole genome shotgun (WGS) entry which is preliminary data.</text>
</comment>
<comment type="caution">
    <text evidence="10">Lacks conserved residue(s) required for the propagation of feature annotation.</text>
</comment>
<dbReference type="GO" id="GO:0005802">
    <property type="term" value="C:trans-Golgi network"/>
    <property type="evidence" value="ECO:0007669"/>
    <property type="project" value="TreeGrafter"/>
</dbReference>
<dbReference type="InterPro" id="IPR023828">
    <property type="entry name" value="Peptidase_S8_Ser-AS"/>
</dbReference>
<feature type="region of interest" description="Disordered" evidence="11">
    <location>
        <begin position="1"/>
        <end position="23"/>
    </location>
</feature>
<dbReference type="InterPro" id="IPR002884">
    <property type="entry name" value="P_dom"/>
</dbReference>
<evidence type="ECO:0000256" key="6">
    <source>
        <dbReference type="ARBA" id="ARBA00022825"/>
    </source>
</evidence>
<evidence type="ECO:0000256" key="4">
    <source>
        <dbReference type="ARBA" id="ARBA00022729"/>
    </source>
</evidence>
<evidence type="ECO:0000256" key="1">
    <source>
        <dbReference type="ARBA" id="ARBA00005325"/>
    </source>
</evidence>